<feature type="domain" description="Malonyl-CoA:ACP transacylase (MAT)" evidence="8">
    <location>
        <begin position="7"/>
        <end position="304"/>
    </location>
</feature>
<dbReference type="RefSeq" id="WP_117001603.1">
    <property type="nucleotide sequence ID" value="NZ_BMJS01000003.1"/>
</dbReference>
<keyword evidence="10" id="KW-1185">Reference proteome</keyword>
<evidence type="ECO:0000256" key="3">
    <source>
        <dbReference type="ARBA" id="ARBA00022679"/>
    </source>
</evidence>
<dbReference type="PANTHER" id="PTHR42681">
    <property type="entry name" value="MALONYL-COA-ACYL CARRIER PROTEIN TRANSACYLASE, MITOCHONDRIAL"/>
    <property type="match status" value="1"/>
</dbReference>
<dbReference type="EMBL" id="BMJS01000003">
    <property type="protein sequence ID" value="GGF90814.1"/>
    <property type="molecule type" value="Genomic_DNA"/>
</dbReference>
<sequence length="311" mass="33995">MTKTAIVFPGQGSQKLGMLSDYYTRFNEVKQTFTEANDALGFDLWQIIQENEDKLNQTEYTQPALLAASIAIWRVLNNHSNITPEILAGHSLGEYSALCAAGSIDFADALRLVRLRGQLMQSAITDKACAMSAILALSNEDVIKCCDAARSAGIVEPANFNSHGQVVISGELKAVEKANEIAKEMGAKRAQLLPVSVPSHCSLMKEAAEKFATALDKITIKVPAIQVIHNYDVQSHTEISDIKTALIQQLYSPVKWTQTIEKMAELGITNVIECGANKVLTGLNKRIVKELNYQDTASVEAMDKLLEQVKA</sequence>
<evidence type="ECO:0000256" key="6">
    <source>
        <dbReference type="PIRNR" id="PIRNR000446"/>
    </source>
</evidence>
<proteinExistence type="inferred from homology"/>
<evidence type="ECO:0000256" key="5">
    <source>
        <dbReference type="ARBA" id="ARBA00048462"/>
    </source>
</evidence>
<comment type="catalytic activity">
    <reaction evidence="5 6">
        <text>holo-[ACP] + malonyl-CoA = malonyl-[ACP] + CoA</text>
        <dbReference type="Rhea" id="RHEA:41792"/>
        <dbReference type="Rhea" id="RHEA-COMP:9623"/>
        <dbReference type="Rhea" id="RHEA-COMP:9685"/>
        <dbReference type="ChEBI" id="CHEBI:57287"/>
        <dbReference type="ChEBI" id="CHEBI:57384"/>
        <dbReference type="ChEBI" id="CHEBI:64479"/>
        <dbReference type="ChEBI" id="CHEBI:78449"/>
        <dbReference type="EC" id="2.3.1.39"/>
    </reaction>
</comment>
<dbReference type="Proteomes" id="UP000636949">
    <property type="component" value="Unassembled WGS sequence"/>
</dbReference>
<evidence type="ECO:0000259" key="8">
    <source>
        <dbReference type="SMART" id="SM00827"/>
    </source>
</evidence>
<evidence type="ECO:0000256" key="7">
    <source>
        <dbReference type="PIRSR" id="PIRSR000446-1"/>
    </source>
</evidence>
<keyword evidence="3 6" id="KW-0808">Transferase</keyword>
<evidence type="ECO:0000313" key="10">
    <source>
        <dbReference type="Proteomes" id="UP000636949"/>
    </source>
</evidence>
<feature type="active site" evidence="7">
    <location>
        <position position="91"/>
    </location>
</feature>
<dbReference type="InterPro" id="IPR050858">
    <property type="entry name" value="Mal-CoA-ACP_Trans/PKS_FabD"/>
</dbReference>
<dbReference type="GO" id="GO:0004314">
    <property type="term" value="F:[acyl-carrier-protein] S-malonyltransferase activity"/>
    <property type="evidence" value="ECO:0007669"/>
    <property type="project" value="UniProtKB-EC"/>
</dbReference>
<dbReference type="SUPFAM" id="SSF55048">
    <property type="entry name" value="Probable ACP-binding domain of malonyl-CoA ACP transacylase"/>
    <property type="match status" value="1"/>
</dbReference>
<evidence type="ECO:0000256" key="2">
    <source>
        <dbReference type="ARBA" id="ARBA00018953"/>
    </source>
</evidence>
<dbReference type="Gene3D" id="3.40.366.10">
    <property type="entry name" value="Malonyl-Coenzyme A Acyl Carrier Protein, domain 2"/>
    <property type="match status" value="1"/>
</dbReference>
<accession>A0A8J2Z3E0</accession>
<reference evidence="9" key="2">
    <citation type="submission" date="2020-09" db="EMBL/GenBank/DDBJ databases">
        <authorList>
            <person name="Sun Q."/>
            <person name="Zhou Y."/>
        </authorList>
    </citation>
    <scope>NUCLEOTIDE SEQUENCE</scope>
    <source>
        <strain evidence="9">CGMCC 1.15758</strain>
    </source>
</reference>
<dbReference type="PIRSF" id="PIRSF000446">
    <property type="entry name" value="Mct"/>
    <property type="match status" value="1"/>
</dbReference>
<dbReference type="InterPro" id="IPR004410">
    <property type="entry name" value="Malonyl_CoA-ACP_transAc_FabD"/>
</dbReference>
<evidence type="ECO:0000313" key="9">
    <source>
        <dbReference type="EMBL" id="GGF90814.1"/>
    </source>
</evidence>
<dbReference type="Pfam" id="PF00698">
    <property type="entry name" value="Acyl_transf_1"/>
    <property type="match status" value="1"/>
</dbReference>
<comment type="similarity">
    <text evidence="6">Belongs to the fabD family.</text>
</comment>
<evidence type="ECO:0000256" key="4">
    <source>
        <dbReference type="ARBA" id="ARBA00023315"/>
    </source>
</evidence>
<feature type="active site" evidence="7">
    <location>
        <position position="200"/>
    </location>
</feature>
<dbReference type="SUPFAM" id="SSF52151">
    <property type="entry name" value="FabD/lysophospholipase-like"/>
    <property type="match status" value="1"/>
</dbReference>
<dbReference type="InterPro" id="IPR014043">
    <property type="entry name" value="Acyl_transferase_dom"/>
</dbReference>
<reference evidence="9" key="1">
    <citation type="journal article" date="2014" name="Int. J. Syst. Evol. Microbiol.">
        <title>Complete genome sequence of Corynebacterium casei LMG S-19264T (=DSM 44701T), isolated from a smear-ripened cheese.</title>
        <authorList>
            <consortium name="US DOE Joint Genome Institute (JGI-PGF)"/>
            <person name="Walter F."/>
            <person name="Albersmeier A."/>
            <person name="Kalinowski J."/>
            <person name="Ruckert C."/>
        </authorList>
    </citation>
    <scope>NUCLEOTIDE SEQUENCE</scope>
    <source>
        <strain evidence="9">CGMCC 1.15758</strain>
    </source>
</reference>
<gene>
    <name evidence="9" type="primary">fabD</name>
    <name evidence="9" type="ORF">GCM10010995_05120</name>
</gene>
<comment type="caution">
    <text evidence="9">The sequence shown here is derived from an EMBL/GenBank/DDBJ whole genome shotgun (WGS) entry which is preliminary data.</text>
</comment>
<dbReference type="PANTHER" id="PTHR42681:SF1">
    <property type="entry name" value="MALONYL-COA-ACYL CARRIER PROTEIN TRANSACYLASE, MITOCHONDRIAL"/>
    <property type="match status" value="1"/>
</dbReference>
<organism evidence="9 10">
    <name type="scientific">Cysteiniphilum litorale</name>
    <dbReference type="NCBI Taxonomy" id="2056700"/>
    <lineage>
        <taxon>Bacteria</taxon>
        <taxon>Pseudomonadati</taxon>
        <taxon>Pseudomonadota</taxon>
        <taxon>Gammaproteobacteria</taxon>
        <taxon>Thiotrichales</taxon>
        <taxon>Fastidiosibacteraceae</taxon>
        <taxon>Cysteiniphilum</taxon>
    </lineage>
</organism>
<name>A0A8J2Z3E0_9GAMM</name>
<dbReference type="GO" id="GO:0005829">
    <property type="term" value="C:cytosol"/>
    <property type="evidence" value="ECO:0007669"/>
    <property type="project" value="TreeGrafter"/>
</dbReference>
<dbReference type="AlphaFoldDB" id="A0A8J2Z3E0"/>
<dbReference type="InterPro" id="IPR001227">
    <property type="entry name" value="Ac_transferase_dom_sf"/>
</dbReference>
<evidence type="ECO:0000256" key="1">
    <source>
        <dbReference type="ARBA" id="ARBA00013258"/>
    </source>
</evidence>
<dbReference type="SMART" id="SM00827">
    <property type="entry name" value="PKS_AT"/>
    <property type="match status" value="1"/>
</dbReference>
<dbReference type="GO" id="GO:0006633">
    <property type="term" value="P:fatty acid biosynthetic process"/>
    <property type="evidence" value="ECO:0007669"/>
    <property type="project" value="TreeGrafter"/>
</dbReference>
<dbReference type="OrthoDB" id="9808564at2"/>
<dbReference type="InterPro" id="IPR016036">
    <property type="entry name" value="Malonyl_transacylase_ACP-bd"/>
</dbReference>
<dbReference type="Gene3D" id="3.30.70.250">
    <property type="entry name" value="Malonyl-CoA ACP transacylase, ACP-binding"/>
    <property type="match status" value="1"/>
</dbReference>
<dbReference type="InterPro" id="IPR016035">
    <property type="entry name" value="Acyl_Trfase/lysoPLipase"/>
</dbReference>
<dbReference type="FunFam" id="3.30.70.250:FF:000001">
    <property type="entry name" value="Malonyl CoA-acyl carrier protein transacylase"/>
    <property type="match status" value="1"/>
</dbReference>
<dbReference type="EC" id="2.3.1.39" evidence="1 6"/>
<protein>
    <recommendedName>
        <fullName evidence="2 6">Malonyl CoA-acyl carrier protein transacylase</fullName>
        <ecNumber evidence="1 6">2.3.1.39</ecNumber>
    </recommendedName>
</protein>
<dbReference type="NCBIfam" id="TIGR00128">
    <property type="entry name" value="fabD"/>
    <property type="match status" value="1"/>
</dbReference>
<dbReference type="InterPro" id="IPR024925">
    <property type="entry name" value="Malonyl_CoA-ACP_transAc"/>
</dbReference>
<keyword evidence="4 6" id="KW-0012">Acyltransferase</keyword>